<feature type="transmembrane region" description="Helical" evidence="6">
    <location>
        <begin position="244"/>
        <end position="263"/>
    </location>
</feature>
<dbReference type="EMBL" id="CP001398">
    <property type="protein sequence ID" value="ACS33754.1"/>
    <property type="molecule type" value="Genomic_DNA"/>
</dbReference>
<dbReference type="STRING" id="593117.TGAM_1252"/>
<evidence type="ECO:0000313" key="8">
    <source>
        <dbReference type="EMBL" id="ACS33754.1"/>
    </source>
</evidence>
<dbReference type="HOGENOM" id="CLU_063025_0_0_2"/>
<feature type="transmembrane region" description="Helical" evidence="6">
    <location>
        <begin position="209"/>
        <end position="232"/>
    </location>
</feature>
<dbReference type="PaxDb" id="593117-TGAM_1252"/>
<dbReference type="AlphaFoldDB" id="C5A692"/>
<comment type="subcellular location">
    <subcellularLocation>
        <location evidence="1">Membrane</location>
        <topology evidence="1">Multi-pass membrane protein</topology>
    </subcellularLocation>
</comment>
<dbReference type="InterPro" id="IPR051475">
    <property type="entry name" value="Diverse_Ion_Transporter"/>
</dbReference>
<evidence type="ECO:0000313" key="9">
    <source>
        <dbReference type="Proteomes" id="UP000001488"/>
    </source>
</evidence>
<evidence type="ECO:0000256" key="6">
    <source>
        <dbReference type="SAM" id="Phobius"/>
    </source>
</evidence>
<keyword evidence="9" id="KW-1185">Reference proteome</keyword>
<protein>
    <submittedName>
        <fullName evidence="8">Di-or tricarboxylate transporter</fullName>
    </submittedName>
</protein>
<reference evidence="8 9" key="1">
    <citation type="journal article" date="2007" name="Genome Biol.">
        <title>Genome analysis and genome-wide proteomics of Thermococcus gammatolerans, the most radioresistant organism known amongst the Archaea.</title>
        <authorList>
            <person name="Zivanovic Y."/>
            <person name="Armengaud J."/>
            <person name="Lagorce A."/>
            <person name="Leplat C."/>
            <person name="Guerin P."/>
            <person name="Dutertre M."/>
            <person name="Anthouard V."/>
            <person name="Forterre P."/>
            <person name="Wincker P."/>
            <person name="Confalonieri F."/>
        </authorList>
    </citation>
    <scope>NUCLEOTIDE SEQUENCE [LARGE SCALE GENOMIC DNA]</scope>
    <source>
        <strain evidence="9">DSM 15229 / JCM 11827 / EJ3</strain>
    </source>
</reference>
<evidence type="ECO:0000256" key="2">
    <source>
        <dbReference type="ARBA" id="ARBA00022448"/>
    </source>
</evidence>
<keyword evidence="3 6" id="KW-0812">Transmembrane</keyword>
<evidence type="ECO:0000256" key="4">
    <source>
        <dbReference type="ARBA" id="ARBA00022989"/>
    </source>
</evidence>
<dbReference type="Pfam" id="PF03600">
    <property type="entry name" value="CitMHS"/>
    <property type="match status" value="1"/>
</dbReference>
<dbReference type="eggNOG" id="arCOG00238">
    <property type="taxonomic scope" value="Archaea"/>
</dbReference>
<sequence>MNDTAMLVFIPLVVVLSELSGMDKARAVTLSAIAANVGSALTPIGNPQNIIIWREYGLSFLAFVRGMLPFVLIWLTLLLAFVILSPYETLSIRSLPPVAFRRDLFVVSTSLLALNIYLGETGRHELSIALTLLAFLLLERDVLLSFDWVLVLTFAFIFIDFNEFSALLLKAGFSLPTEGAGLVLASAGLSQLISNVPATVVFLGSKPAWLPLALGVNVGGTGTVVGSLANLIAVRIARVSLRDFHRYSIAYFAVSIALMIAILRI</sequence>
<dbReference type="Proteomes" id="UP000001488">
    <property type="component" value="Chromosome"/>
</dbReference>
<gene>
    <name evidence="8" type="ordered locus">TGAM_1252</name>
</gene>
<dbReference type="InterPro" id="IPR004680">
    <property type="entry name" value="Cit_transptr-like_dom"/>
</dbReference>
<dbReference type="GO" id="GO:0016020">
    <property type="term" value="C:membrane"/>
    <property type="evidence" value="ECO:0007669"/>
    <property type="project" value="UniProtKB-SubCell"/>
</dbReference>
<feature type="transmembrane region" description="Helical" evidence="6">
    <location>
        <begin position="142"/>
        <end position="161"/>
    </location>
</feature>
<keyword evidence="2" id="KW-0813">Transport</keyword>
<organism evidence="8 9">
    <name type="scientific">Thermococcus gammatolerans (strain DSM 15229 / JCM 11827 / EJ3)</name>
    <dbReference type="NCBI Taxonomy" id="593117"/>
    <lineage>
        <taxon>Archaea</taxon>
        <taxon>Methanobacteriati</taxon>
        <taxon>Methanobacteriota</taxon>
        <taxon>Thermococci</taxon>
        <taxon>Thermococcales</taxon>
        <taxon>Thermococcaceae</taxon>
        <taxon>Thermococcus</taxon>
    </lineage>
</organism>
<name>C5A692_THEGJ</name>
<dbReference type="PANTHER" id="PTHR43568:SF1">
    <property type="entry name" value="P PROTEIN"/>
    <property type="match status" value="1"/>
</dbReference>
<proteinExistence type="predicted"/>
<dbReference type="KEGG" id="tga:TGAM_1252"/>
<evidence type="ECO:0000256" key="5">
    <source>
        <dbReference type="ARBA" id="ARBA00023136"/>
    </source>
</evidence>
<keyword evidence="4 6" id="KW-1133">Transmembrane helix</keyword>
<feature type="transmembrane region" description="Helical" evidence="6">
    <location>
        <begin position="182"/>
        <end position="203"/>
    </location>
</feature>
<evidence type="ECO:0000259" key="7">
    <source>
        <dbReference type="Pfam" id="PF03600"/>
    </source>
</evidence>
<dbReference type="GO" id="GO:0055085">
    <property type="term" value="P:transmembrane transport"/>
    <property type="evidence" value="ECO:0007669"/>
    <property type="project" value="InterPro"/>
</dbReference>
<feature type="transmembrane region" description="Helical" evidence="6">
    <location>
        <begin position="58"/>
        <end position="84"/>
    </location>
</feature>
<feature type="domain" description="Citrate transporter-like" evidence="7">
    <location>
        <begin position="2"/>
        <end position="202"/>
    </location>
</feature>
<evidence type="ECO:0000256" key="3">
    <source>
        <dbReference type="ARBA" id="ARBA00022692"/>
    </source>
</evidence>
<keyword evidence="5 6" id="KW-0472">Membrane</keyword>
<dbReference type="PANTHER" id="PTHR43568">
    <property type="entry name" value="P PROTEIN"/>
    <property type="match status" value="1"/>
</dbReference>
<dbReference type="PATRIC" id="fig|593117.10.peg.1251"/>
<accession>C5A692</accession>
<evidence type="ECO:0000256" key="1">
    <source>
        <dbReference type="ARBA" id="ARBA00004141"/>
    </source>
</evidence>